<evidence type="ECO:0000313" key="1">
    <source>
        <dbReference type="EMBL" id="PZW19529.1"/>
    </source>
</evidence>
<keyword evidence="2" id="KW-1185">Reference proteome</keyword>
<accession>A0A326U698</accession>
<reference evidence="1 2" key="1">
    <citation type="submission" date="2018-06" db="EMBL/GenBank/DDBJ databases">
        <title>Genomic Encyclopedia of Archaeal and Bacterial Type Strains, Phase II (KMG-II): from individual species to whole genera.</title>
        <authorList>
            <person name="Goeker M."/>
        </authorList>
    </citation>
    <scope>NUCLEOTIDE SEQUENCE [LARGE SCALE GENOMIC DNA]</scope>
    <source>
        <strain evidence="1 2">ATCC BAA-1881</strain>
    </source>
</reference>
<sequence>MKVWIVSTKNFKGKTYIHGITEEGKNVRLLDENGMYPLPDRHSYVPGEIYEMLLRDPVDGGDPFWENKCVVSQKWSGYECNLRQFLLNRLTLPRPEGRGFFLHPACLRGAAVRRRVAAGCPEAFDETPSSVPVCPTVPCSALCKIFKAAL</sequence>
<proteinExistence type="predicted"/>
<evidence type="ECO:0000313" key="2">
    <source>
        <dbReference type="Proteomes" id="UP000248806"/>
    </source>
</evidence>
<name>A0A326U698_THEHA</name>
<protein>
    <submittedName>
        <fullName evidence="1">Uncharacterized protein</fullName>
    </submittedName>
</protein>
<dbReference type="EMBL" id="QKUF01000045">
    <property type="protein sequence ID" value="PZW19529.1"/>
    <property type="molecule type" value="Genomic_DNA"/>
</dbReference>
<dbReference type="AlphaFoldDB" id="A0A326U698"/>
<comment type="caution">
    <text evidence="1">The sequence shown here is derived from an EMBL/GenBank/DDBJ whole genome shotgun (WGS) entry which is preliminary data.</text>
</comment>
<dbReference type="Proteomes" id="UP000248806">
    <property type="component" value="Unassembled WGS sequence"/>
</dbReference>
<organism evidence="1 2">
    <name type="scientific">Thermosporothrix hazakensis</name>
    <dbReference type="NCBI Taxonomy" id="644383"/>
    <lineage>
        <taxon>Bacteria</taxon>
        <taxon>Bacillati</taxon>
        <taxon>Chloroflexota</taxon>
        <taxon>Ktedonobacteria</taxon>
        <taxon>Ktedonobacterales</taxon>
        <taxon>Thermosporotrichaceae</taxon>
        <taxon>Thermosporothrix</taxon>
    </lineage>
</organism>
<gene>
    <name evidence="1" type="ORF">EI42_06038</name>
</gene>